<dbReference type="EMBL" id="JAEAGR010000003">
    <property type="protein sequence ID" value="MBH1939981.1"/>
    <property type="molecule type" value="Genomic_DNA"/>
</dbReference>
<proteinExistence type="predicted"/>
<sequence length="98" mass="11133">MMKHRVGTITLGLMLITFGLLFLLRIFLNDLSYITIFRLWPVVFISLGLEILVANAKQKEEKLLYDKTAFALIIILSFFAMGMAITEICIDYAGSQLI</sequence>
<organism evidence="3 4">
    <name type="scientific">Mobilitalea sibirica</name>
    <dbReference type="NCBI Taxonomy" id="1462919"/>
    <lineage>
        <taxon>Bacteria</taxon>
        <taxon>Bacillati</taxon>
        <taxon>Bacillota</taxon>
        <taxon>Clostridia</taxon>
        <taxon>Lachnospirales</taxon>
        <taxon>Lachnospiraceae</taxon>
        <taxon>Mobilitalea</taxon>
    </lineage>
</organism>
<feature type="domain" description="LiaF transmembrane" evidence="2">
    <location>
        <begin position="11"/>
        <end position="79"/>
    </location>
</feature>
<keyword evidence="1" id="KW-0472">Membrane</keyword>
<feature type="transmembrane region" description="Helical" evidence="1">
    <location>
        <begin position="68"/>
        <end position="93"/>
    </location>
</feature>
<evidence type="ECO:0000259" key="2">
    <source>
        <dbReference type="Pfam" id="PF22570"/>
    </source>
</evidence>
<accession>A0A8J7KS58</accession>
<keyword evidence="1" id="KW-0812">Transmembrane</keyword>
<protein>
    <recommendedName>
        <fullName evidence="2">LiaF transmembrane domain-containing protein</fullName>
    </recommendedName>
</protein>
<dbReference type="Proteomes" id="UP000623269">
    <property type="component" value="Unassembled WGS sequence"/>
</dbReference>
<reference evidence="3" key="1">
    <citation type="submission" date="2020-12" db="EMBL/GenBank/DDBJ databases">
        <title>M. sibirica DSM 26468T genome.</title>
        <authorList>
            <person name="Thieme N."/>
            <person name="Rettenmaier R."/>
            <person name="Zverlov V."/>
            <person name="Liebl W."/>
        </authorList>
    </citation>
    <scope>NUCLEOTIDE SEQUENCE</scope>
    <source>
        <strain evidence="3">DSM 26468</strain>
    </source>
</reference>
<comment type="caution">
    <text evidence="3">The sequence shown here is derived from an EMBL/GenBank/DDBJ whole genome shotgun (WGS) entry which is preliminary data.</text>
</comment>
<evidence type="ECO:0000313" key="3">
    <source>
        <dbReference type="EMBL" id="MBH1939981.1"/>
    </source>
</evidence>
<evidence type="ECO:0000256" key="1">
    <source>
        <dbReference type="SAM" id="Phobius"/>
    </source>
</evidence>
<dbReference type="RefSeq" id="WP_197660209.1">
    <property type="nucleotide sequence ID" value="NZ_JAEAGR010000003.1"/>
</dbReference>
<feature type="transmembrane region" description="Helical" evidence="1">
    <location>
        <begin position="7"/>
        <end position="28"/>
    </location>
</feature>
<dbReference type="Pfam" id="PF22570">
    <property type="entry name" value="LiaF-TM"/>
    <property type="match status" value="1"/>
</dbReference>
<keyword evidence="1" id="KW-1133">Transmembrane helix</keyword>
<keyword evidence="4" id="KW-1185">Reference proteome</keyword>
<evidence type="ECO:0000313" key="4">
    <source>
        <dbReference type="Proteomes" id="UP000623269"/>
    </source>
</evidence>
<dbReference type="AlphaFoldDB" id="A0A8J7KS58"/>
<gene>
    <name evidence="3" type="ORF">I5677_03605</name>
</gene>
<name>A0A8J7KS58_9FIRM</name>
<feature type="transmembrane region" description="Helical" evidence="1">
    <location>
        <begin position="34"/>
        <end position="56"/>
    </location>
</feature>
<dbReference type="InterPro" id="IPR054331">
    <property type="entry name" value="LiaF_TM"/>
</dbReference>